<reference evidence="1" key="1">
    <citation type="journal article" date="2020" name="Mol. Plant Microbe Interact.">
        <title>Genome Sequence of the Biocontrol Agent Coniothyrium minitans strain Conio (IMI 134523).</title>
        <authorList>
            <person name="Patel D."/>
            <person name="Shittu T.A."/>
            <person name="Baroncelli R."/>
            <person name="Muthumeenakshi S."/>
            <person name="Osborne T.H."/>
            <person name="Janganan T.K."/>
            <person name="Sreenivasaprasad S."/>
        </authorList>
    </citation>
    <scope>NUCLEOTIDE SEQUENCE</scope>
    <source>
        <strain evidence="1">Conio</strain>
    </source>
</reference>
<dbReference type="EMBL" id="WJXW01000002">
    <property type="protein sequence ID" value="KAF9739743.1"/>
    <property type="molecule type" value="Genomic_DNA"/>
</dbReference>
<dbReference type="Proteomes" id="UP000756921">
    <property type="component" value="Unassembled WGS sequence"/>
</dbReference>
<dbReference type="OrthoDB" id="3791698at2759"/>
<evidence type="ECO:0000313" key="1">
    <source>
        <dbReference type="EMBL" id="KAF9739743.1"/>
    </source>
</evidence>
<evidence type="ECO:0000313" key="2">
    <source>
        <dbReference type="Proteomes" id="UP000756921"/>
    </source>
</evidence>
<accession>A0A9P6GQM0</accession>
<name>A0A9P6GQM0_9PLEO</name>
<keyword evidence="2" id="KW-1185">Reference proteome</keyword>
<comment type="caution">
    <text evidence="1">The sequence shown here is derived from an EMBL/GenBank/DDBJ whole genome shotgun (WGS) entry which is preliminary data.</text>
</comment>
<gene>
    <name evidence="1" type="ORF">PMIN01_02377</name>
</gene>
<dbReference type="AlphaFoldDB" id="A0A9P6GQM0"/>
<proteinExistence type="predicted"/>
<organism evidence="1 2">
    <name type="scientific">Paraphaeosphaeria minitans</name>
    <dbReference type="NCBI Taxonomy" id="565426"/>
    <lineage>
        <taxon>Eukaryota</taxon>
        <taxon>Fungi</taxon>
        <taxon>Dikarya</taxon>
        <taxon>Ascomycota</taxon>
        <taxon>Pezizomycotina</taxon>
        <taxon>Dothideomycetes</taxon>
        <taxon>Pleosporomycetidae</taxon>
        <taxon>Pleosporales</taxon>
        <taxon>Massarineae</taxon>
        <taxon>Didymosphaeriaceae</taxon>
        <taxon>Paraphaeosphaeria</taxon>
    </lineage>
</organism>
<sequence>MLSSLKPLEYAFEKLNFTHGVTKLTYTIDMHGTRNITATANPVREQCANCGAFFVDYHGLKGHFADYPAVRRAWHVLAIRRCTRARGRRQT</sequence>
<protein>
    <submittedName>
        <fullName evidence="1">Uncharacterized protein</fullName>
    </submittedName>
</protein>